<keyword evidence="2" id="KW-1185">Reference proteome</keyword>
<feature type="non-terminal residue" evidence="1">
    <location>
        <position position="1"/>
    </location>
</feature>
<proteinExistence type="predicted"/>
<evidence type="ECO:0000313" key="1">
    <source>
        <dbReference type="EMBL" id="GMR58042.1"/>
    </source>
</evidence>
<name>A0AAN5D9A2_9BILA</name>
<dbReference type="AlphaFoldDB" id="A0AAN5D9A2"/>
<protein>
    <submittedName>
        <fullName evidence="1">Uncharacterized protein</fullName>
    </submittedName>
</protein>
<comment type="caution">
    <text evidence="1">The sequence shown here is derived from an EMBL/GenBank/DDBJ whole genome shotgun (WGS) entry which is preliminary data.</text>
</comment>
<reference evidence="2" key="1">
    <citation type="submission" date="2022-10" db="EMBL/GenBank/DDBJ databases">
        <title>Genome assembly of Pristionchus species.</title>
        <authorList>
            <person name="Yoshida K."/>
            <person name="Sommer R.J."/>
        </authorList>
    </citation>
    <scope>NUCLEOTIDE SEQUENCE [LARGE SCALE GENOMIC DNA]</scope>
    <source>
        <strain evidence="2">RS5460</strain>
    </source>
</reference>
<gene>
    <name evidence="1" type="ORF">PMAYCL1PPCAC_28237</name>
</gene>
<organism evidence="1 2">
    <name type="scientific">Pristionchus mayeri</name>
    <dbReference type="NCBI Taxonomy" id="1317129"/>
    <lineage>
        <taxon>Eukaryota</taxon>
        <taxon>Metazoa</taxon>
        <taxon>Ecdysozoa</taxon>
        <taxon>Nematoda</taxon>
        <taxon>Chromadorea</taxon>
        <taxon>Rhabditida</taxon>
        <taxon>Rhabditina</taxon>
        <taxon>Diplogasteromorpha</taxon>
        <taxon>Diplogasteroidea</taxon>
        <taxon>Neodiplogasteridae</taxon>
        <taxon>Pristionchus</taxon>
    </lineage>
</organism>
<evidence type="ECO:0000313" key="2">
    <source>
        <dbReference type="Proteomes" id="UP001328107"/>
    </source>
</evidence>
<dbReference type="EMBL" id="BTRK01000006">
    <property type="protein sequence ID" value="GMR58042.1"/>
    <property type="molecule type" value="Genomic_DNA"/>
</dbReference>
<sequence length="232" mass="26530">RFVDILTCVAILVEAVGKEGFKDDAAEILVAVSEACPTLIPEALRMPYPVPPGQEGDRLLDEWSAQRTDRMNQYLRLHNLLSSLIEHADGNVHHGVERQPKDKLRELSMFIIMRWEEVCAAVSTHVRLYVQNSSIHPVHGGSEKETAELLFDIIRNSEANADYAVQAVISLLRQLKDCYDKTDQREVWKILWNYIDLEQREKHYSENSDDLAKLLGYLEVIEKCTPIMGEDV</sequence>
<accession>A0AAN5D9A2</accession>
<feature type="non-terminal residue" evidence="1">
    <location>
        <position position="232"/>
    </location>
</feature>
<dbReference type="Proteomes" id="UP001328107">
    <property type="component" value="Unassembled WGS sequence"/>
</dbReference>